<dbReference type="PRINTS" id="PR00445">
    <property type="entry name" value="HUPFHYPC"/>
</dbReference>
<dbReference type="GO" id="GO:0051604">
    <property type="term" value="P:protein maturation"/>
    <property type="evidence" value="ECO:0007669"/>
    <property type="project" value="TreeGrafter"/>
</dbReference>
<dbReference type="PANTHER" id="PTHR35177">
    <property type="entry name" value="HYDROGENASE MATURATION FACTOR HYBG"/>
    <property type="match status" value="1"/>
</dbReference>
<dbReference type="NCBIfam" id="TIGR00074">
    <property type="entry name" value="hypC_hupF"/>
    <property type="match status" value="1"/>
</dbReference>
<dbReference type="GO" id="GO:1902670">
    <property type="term" value="F:carbon dioxide binding"/>
    <property type="evidence" value="ECO:0007669"/>
    <property type="project" value="TreeGrafter"/>
</dbReference>
<reference evidence="2" key="1">
    <citation type="journal article" date="2024" name="Syst. Appl. Microbiol.">
        <title>First single-strain enrichments of Electrothrix cable bacteria, description of E. aestuarii sp. nov. and E. rattekaaiensis sp. nov., and proposal of a cable bacteria taxonomy following the rules of the SeqCode.</title>
        <authorList>
            <person name="Plum-Jensen L.E."/>
            <person name="Schramm A."/>
            <person name="Marshall I.P.G."/>
        </authorList>
    </citation>
    <scope>NUCLEOTIDE SEQUENCE</scope>
    <source>
        <strain evidence="2">Rat1</strain>
    </source>
</reference>
<gene>
    <name evidence="2" type="ORF">Q3M24_02765</name>
</gene>
<evidence type="ECO:0000313" key="2">
    <source>
        <dbReference type="EMBL" id="XCN73692.1"/>
    </source>
</evidence>
<dbReference type="Pfam" id="PF01455">
    <property type="entry name" value="HupF_HypC"/>
    <property type="match status" value="1"/>
</dbReference>
<name>A0AAU8LX58_9BACT</name>
<dbReference type="EMBL" id="CP159373">
    <property type="protein sequence ID" value="XCN73692.1"/>
    <property type="molecule type" value="Genomic_DNA"/>
</dbReference>
<evidence type="ECO:0000256" key="1">
    <source>
        <dbReference type="ARBA" id="ARBA00006018"/>
    </source>
</evidence>
<dbReference type="AlphaFoldDB" id="A0AAU8LX58"/>
<comment type="similarity">
    <text evidence="1">Belongs to the HupF/HypC family.</text>
</comment>
<dbReference type="PANTHER" id="PTHR35177:SF2">
    <property type="entry name" value="HYDROGENASE MATURATION FACTOR HYBG"/>
    <property type="match status" value="1"/>
</dbReference>
<dbReference type="InterPro" id="IPR001109">
    <property type="entry name" value="Hydrogenase_HupF/HypC"/>
</dbReference>
<dbReference type="InterPro" id="IPR019812">
    <property type="entry name" value="Hydgase_assmbl_chp_CS"/>
</dbReference>
<reference evidence="2" key="2">
    <citation type="submission" date="2024-06" db="EMBL/GenBank/DDBJ databases">
        <authorList>
            <person name="Plum-Jensen L.E."/>
            <person name="Schramm A."/>
            <person name="Marshall I.P.G."/>
        </authorList>
    </citation>
    <scope>NUCLEOTIDE SEQUENCE</scope>
    <source>
        <strain evidence="2">Rat1</strain>
    </source>
</reference>
<accession>A0AAU8LX58</accession>
<dbReference type="Gene3D" id="2.30.30.140">
    <property type="match status" value="1"/>
</dbReference>
<dbReference type="GO" id="GO:0005506">
    <property type="term" value="F:iron ion binding"/>
    <property type="evidence" value="ECO:0007669"/>
    <property type="project" value="TreeGrafter"/>
</dbReference>
<dbReference type="KEGG" id="eaj:Q3M24_02765"/>
<organism evidence="2">
    <name type="scientific">Candidatus Electrothrix aestuarii</name>
    <dbReference type="NCBI Taxonomy" id="3062594"/>
    <lineage>
        <taxon>Bacteria</taxon>
        <taxon>Pseudomonadati</taxon>
        <taxon>Thermodesulfobacteriota</taxon>
        <taxon>Desulfobulbia</taxon>
        <taxon>Desulfobulbales</taxon>
        <taxon>Desulfobulbaceae</taxon>
        <taxon>Candidatus Electrothrix</taxon>
    </lineage>
</organism>
<sequence>MCLAIPGKLTEIYQKDKLRMAKIDFGGVAKEICLEFVPEAELGDYALVHAGFAISLMNETEAQENIQLIQEVSRFDDEVS</sequence>
<dbReference type="PROSITE" id="PS01097">
    <property type="entry name" value="HUPF_HYPC"/>
    <property type="match status" value="1"/>
</dbReference>
<proteinExistence type="inferred from homology"/>
<protein>
    <submittedName>
        <fullName evidence="2">HypC/HybG/HupF family hydrogenase formation chaperone</fullName>
    </submittedName>
</protein>
<dbReference type="SUPFAM" id="SSF159127">
    <property type="entry name" value="HupF/HypC-like"/>
    <property type="match status" value="1"/>
</dbReference>